<proteinExistence type="predicted"/>
<dbReference type="InterPro" id="IPR028082">
    <property type="entry name" value="Peripla_BP_I"/>
</dbReference>
<evidence type="ECO:0000313" key="5">
    <source>
        <dbReference type="Proteomes" id="UP000515703"/>
    </source>
</evidence>
<evidence type="ECO:0000256" key="1">
    <source>
        <dbReference type="ARBA" id="ARBA00004196"/>
    </source>
</evidence>
<dbReference type="GO" id="GO:0030288">
    <property type="term" value="C:outer membrane-bounded periplasmic space"/>
    <property type="evidence" value="ECO:0007669"/>
    <property type="project" value="TreeGrafter"/>
</dbReference>
<dbReference type="InterPro" id="IPR050555">
    <property type="entry name" value="Bact_Solute-Bind_Prot2"/>
</dbReference>
<organism evidence="4 5">
    <name type="scientific">Anaerocolumna chitinilytica</name>
    <dbReference type="NCBI Taxonomy" id="1727145"/>
    <lineage>
        <taxon>Bacteria</taxon>
        <taxon>Bacillati</taxon>
        <taxon>Bacillota</taxon>
        <taxon>Clostridia</taxon>
        <taxon>Lachnospirales</taxon>
        <taxon>Lachnospiraceae</taxon>
        <taxon>Anaerocolumna</taxon>
    </lineage>
</organism>
<name>A0A7I8DSY0_9FIRM</name>
<accession>A0A7I8DSY0</accession>
<keyword evidence="2" id="KW-0732">Signal</keyword>
<dbReference type="Proteomes" id="UP000515703">
    <property type="component" value="Chromosome"/>
</dbReference>
<dbReference type="InterPro" id="IPR025997">
    <property type="entry name" value="SBP_2_dom"/>
</dbReference>
<comment type="subcellular location">
    <subcellularLocation>
        <location evidence="1">Cell envelope</location>
    </subcellularLocation>
</comment>
<dbReference type="RefSeq" id="WP_185256028.1">
    <property type="nucleotide sequence ID" value="NZ_AP023368.1"/>
</dbReference>
<dbReference type="Gene3D" id="3.40.50.2300">
    <property type="match status" value="2"/>
</dbReference>
<dbReference type="EMBL" id="AP023368">
    <property type="protein sequence ID" value="BCK00342.1"/>
    <property type="molecule type" value="Genomic_DNA"/>
</dbReference>
<evidence type="ECO:0000259" key="3">
    <source>
        <dbReference type="Pfam" id="PF13407"/>
    </source>
</evidence>
<gene>
    <name evidence="4" type="primary">xylF</name>
    <name evidence="4" type="ORF">bsdcttw_33820</name>
</gene>
<reference evidence="4 5" key="2">
    <citation type="submission" date="2020-08" db="EMBL/GenBank/DDBJ databases">
        <authorList>
            <person name="Ueki A."/>
            <person name="Tonouchi A."/>
        </authorList>
    </citation>
    <scope>NUCLEOTIDE SEQUENCE [LARGE SCALE GENOMIC DNA]</scope>
    <source>
        <strain evidence="4 5">CTTW</strain>
    </source>
</reference>
<dbReference type="Pfam" id="PF13407">
    <property type="entry name" value="Peripla_BP_4"/>
    <property type="match status" value="1"/>
</dbReference>
<sequence>MCRKIRYYLWIIMLLAITVTGCSKKQSDNKINFENDKVLQIGFSFDSFVIERWIRDRDAFVMTAKELGAEVNVQVANGDVDTQISQIRYFIKKKMDVIVILATDADALKDVVKEAKDAGIKIVSYDRLIRNADTDLYISFDNGQVGTEMAKALVNSIPEGGNIYIISGPSSDNNVDMIDKGFLNIIKSSNLKVVYKQSCANWSAELAAGYVEEALEQYPDVKGIMCGNDDLASQIFLVLSEKRLAGKVCIVGQDADLAACQRIVEGTQTMTVYKSVEDLAKAAAYLTVELGRGEDIKNAGMKEEYQAKDTINDGTYDVPYYKLDCIPVTAKNIDKVIIDSGFHTREDVYLNMNN</sequence>
<dbReference type="PANTHER" id="PTHR30036:SF1">
    <property type="entry name" value="D-XYLOSE-BINDING PERIPLASMIC PROTEIN"/>
    <property type="match status" value="1"/>
</dbReference>
<keyword evidence="5" id="KW-1185">Reference proteome</keyword>
<dbReference type="GO" id="GO:0030246">
    <property type="term" value="F:carbohydrate binding"/>
    <property type="evidence" value="ECO:0007669"/>
    <property type="project" value="TreeGrafter"/>
</dbReference>
<reference evidence="4 5" key="1">
    <citation type="submission" date="2020-08" db="EMBL/GenBank/DDBJ databases">
        <title>Draft genome sequencing of an Anaerocolumna strain isolated from anoxic soil subjected to BSD treatment.</title>
        <authorList>
            <person name="Uek A."/>
            <person name="Tonouchi A."/>
        </authorList>
    </citation>
    <scope>NUCLEOTIDE SEQUENCE [LARGE SCALE GENOMIC DNA]</scope>
    <source>
        <strain evidence="4 5">CTTW</strain>
    </source>
</reference>
<protein>
    <submittedName>
        <fullName evidence="4">D-xylose-binding periplasmic protein</fullName>
    </submittedName>
</protein>
<dbReference type="PANTHER" id="PTHR30036">
    <property type="entry name" value="D-XYLOSE-BINDING PERIPLASMIC PROTEIN"/>
    <property type="match status" value="1"/>
</dbReference>
<dbReference type="PROSITE" id="PS51257">
    <property type="entry name" value="PROKAR_LIPOPROTEIN"/>
    <property type="match status" value="1"/>
</dbReference>
<evidence type="ECO:0000256" key="2">
    <source>
        <dbReference type="ARBA" id="ARBA00022729"/>
    </source>
</evidence>
<dbReference type="AlphaFoldDB" id="A0A7I8DSY0"/>
<feature type="domain" description="Periplasmic binding protein" evidence="3">
    <location>
        <begin position="41"/>
        <end position="294"/>
    </location>
</feature>
<evidence type="ECO:0000313" key="4">
    <source>
        <dbReference type="EMBL" id="BCK00342.1"/>
    </source>
</evidence>
<dbReference type="KEGG" id="acht:bsdcttw_33820"/>
<dbReference type="SUPFAM" id="SSF53822">
    <property type="entry name" value="Periplasmic binding protein-like I"/>
    <property type="match status" value="1"/>
</dbReference>